<accession>A0A7L5E7P6</accession>
<organism evidence="2 3">
    <name type="scientific">Mucilaginibacter robiniae</name>
    <dbReference type="NCBI Taxonomy" id="2728022"/>
    <lineage>
        <taxon>Bacteria</taxon>
        <taxon>Pseudomonadati</taxon>
        <taxon>Bacteroidota</taxon>
        <taxon>Sphingobacteriia</taxon>
        <taxon>Sphingobacteriales</taxon>
        <taxon>Sphingobacteriaceae</taxon>
        <taxon>Mucilaginibacter</taxon>
    </lineage>
</organism>
<dbReference type="EMBL" id="CP051682">
    <property type="protein sequence ID" value="QJD98339.1"/>
    <property type="molecule type" value="Genomic_DNA"/>
</dbReference>
<keyword evidence="1" id="KW-0812">Transmembrane</keyword>
<protein>
    <recommendedName>
        <fullName evidence="4">DUF4157 domain-containing protein</fullName>
    </recommendedName>
</protein>
<keyword evidence="3" id="KW-1185">Reference proteome</keyword>
<sequence>MVVRRLKVSGMAVYPFILVQKPTDAHDPVIIRHETIHMKQAEELFIIPFYLLYLLNYLFNLYKYRNHDQAYLNIVFEREAYRCERDSTYLQHRRLWAWRFYFK</sequence>
<keyword evidence="1" id="KW-1133">Transmembrane helix</keyword>
<name>A0A7L5E7P6_9SPHI</name>
<evidence type="ECO:0008006" key="4">
    <source>
        <dbReference type="Google" id="ProtNLM"/>
    </source>
</evidence>
<dbReference type="KEGG" id="mrob:HH214_07945"/>
<reference evidence="2 3" key="1">
    <citation type="submission" date="2020-04" db="EMBL/GenBank/DDBJ databases">
        <title>Genome sequencing of novel species.</title>
        <authorList>
            <person name="Heo J."/>
            <person name="Kim S.-J."/>
            <person name="Kim J.-S."/>
            <person name="Hong S.-B."/>
            <person name="Kwon S.-W."/>
        </authorList>
    </citation>
    <scope>NUCLEOTIDE SEQUENCE [LARGE SCALE GENOMIC DNA]</scope>
    <source>
        <strain evidence="2 3">F39-2</strain>
    </source>
</reference>
<feature type="transmembrane region" description="Helical" evidence="1">
    <location>
        <begin position="44"/>
        <end position="62"/>
    </location>
</feature>
<dbReference type="Proteomes" id="UP000503278">
    <property type="component" value="Chromosome"/>
</dbReference>
<evidence type="ECO:0000313" key="2">
    <source>
        <dbReference type="EMBL" id="QJD98339.1"/>
    </source>
</evidence>
<proteinExistence type="predicted"/>
<keyword evidence="1" id="KW-0472">Membrane</keyword>
<evidence type="ECO:0000313" key="3">
    <source>
        <dbReference type="Proteomes" id="UP000503278"/>
    </source>
</evidence>
<gene>
    <name evidence="2" type="ORF">HH214_07945</name>
</gene>
<evidence type="ECO:0000256" key="1">
    <source>
        <dbReference type="SAM" id="Phobius"/>
    </source>
</evidence>
<dbReference type="AlphaFoldDB" id="A0A7L5E7P6"/>